<evidence type="ECO:0000313" key="9">
    <source>
        <dbReference type="Proteomes" id="UP000518300"/>
    </source>
</evidence>
<dbReference type="InterPro" id="IPR005913">
    <property type="entry name" value="dTDP_dehydrorham_reduct"/>
</dbReference>
<evidence type="ECO:0000256" key="4">
    <source>
        <dbReference type="ARBA" id="ARBA00017099"/>
    </source>
</evidence>
<evidence type="ECO:0000256" key="2">
    <source>
        <dbReference type="ARBA" id="ARBA00010944"/>
    </source>
</evidence>
<keyword evidence="9" id="KW-1185">Reference proteome</keyword>
<comment type="catalytic activity">
    <reaction evidence="5">
        <text>dTDP-beta-L-rhamnose + NADP(+) = dTDP-4-dehydro-beta-L-rhamnose + NADPH + H(+)</text>
        <dbReference type="Rhea" id="RHEA:21796"/>
        <dbReference type="ChEBI" id="CHEBI:15378"/>
        <dbReference type="ChEBI" id="CHEBI:57510"/>
        <dbReference type="ChEBI" id="CHEBI:57783"/>
        <dbReference type="ChEBI" id="CHEBI:58349"/>
        <dbReference type="ChEBI" id="CHEBI:62830"/>
        <dbReference type="EC" id="1.1.1.133"/>
    </reaction>
</comment>
<dbReference type="PANTHER" id="PTHR10491:SF4">
    <property type="entry name" value="METHIONINE ADENOSYLTRANSFERASE 2 SUBUNIT BETA"/>
    <property type="match status" value="1"/>
</dbReference>
<accession>A0A848LU69</accession>
<proteinExistence type="inferred from homology"/>
<dbReference type="Pfam" id="PF04321">
    <property type="entry name" value="RmlD_sub_bind"/>
    <property type="match status" value="1"/>
</dbReference>
<gene>
    <name evidence="8" type="ORF">HG543_40225</name>
</gene>
<dbReference type="RefSeq" id="WP_169350234.1">
    <property type="nucleotide sequence ID" value="NZ_JABBJJ010000289.1"/>
</dbReference>
<dbReference type="SUPFAM" id="SSF51735">
    <property type="entry name" value="NAD(P)-binding Rossmann-fold domains"/>
    <property type="match status" value="1"/>
</dbReference>
<comment type="caution">
    <text evidence="8">The sequence shown here is derived from an EMBL/GenBank/DDBJ whole genome shotgun (WGS) entry which is preliminary data.</text>
</comment>
<feature type="domain" description="RmlD-like substrate binding" evidence="7">
    <location>
        <begin position="1"/>
        <end position="290"/>
    </location>
</feature>
<dbReference type="PANTHER" id="PTHR10491">
    <property type="entry name" value="DTDP-4-DEHYDRORHAMNOSE REDUCTASE"/>
    <property type="match status" value="1"/>
</dbReference>
<evidence type="ECO:0000259" key="7">
    <source>
        <dbReference type="Pfam" id="PF04321"/>
    </source>
</evidence>
<dbReference type="Proteomes" id="UP000518300">
    <property type="component" value="Unassembled WGS sequence"/>
</dbReference>
<keyword evidence="6" id="KW-0521">NADP</keyword>
<comment type="similarity">
    <text evidence="2 6">Belongs to the dTDP-4-dehydrorhamnose reductase family.</text>
</comment>
<evidence type="ECO:0000256" key="6">
    <source>
        <dbReference type="RuleBase" id="RU364082"/>
    </source>
</evidence>
<evidence type="ECO:0000256" key="1">
    <source>
        <dbReference type="ARBA" id="ARBA00004781"/>
    </source>
</evidence>
<evidence type="ECO:0000313" key="8">
    <source>
        <dbReference type="EMBL" id="NMO21033.1"/>
    </source>
</evidence>
<dbReference type="InterPro" id="IPR029903">
    <property type="entry name" value="RmlD-like-bd"/>
</dbReference>
<name>A0A848LU69_9BACT</name>
<dbReference type="Gene3D" id="3.40.50.720">
    <property type="entry name" value="NAD(P)-binding Rossmann-like Domain"/>
    <property type="match status" value="1"/>
</dbReference>
<dbReference type="EMBL" id="JABBJJ010000289">
    <property type="protein sequence ID" value="NMO21033.1"/>
    <property type="molecule type" value="Genomic_DNA"/>
</dbReference>
<evidence type="ECO:0000256" key="3">
    <source>
        <dbReference type="ARBA" id="ARBA00012929"/>
    </source>
</evidence>
<reference evidence="8 9" key="1">
    <citation type="submission" date="2020-04" db="EMBL/GenBank/DDBJ databases">
        <title>Draft genome of Pyxidicoccus fallax type strain.</title>
        <authorList>
            <person name="Whitworth D.E."/>
        </authorList>
    </citation>
    <scope>NUCLEOTIDE SEQUENCE [LARGE SCALE GENOMIC DNA]</scope>
    <source>
        <strain evidence="8 9">DSM 14698</strain>
    </source>
</reference>
<evidence type="ECO:0000256" key="5">
    <source>
        <dbReference type="ARBA" id="ARBA00048200"/>
    </source>
</evidence>
<dbReference type="GO" id="GO:0019305">
    <property type="term" value="P:dTDP-rhamnose biosynthetic process"/>
    <property type="evidence" value="ECO:0007669"/>
    <property type="project" value="UniProtKB-UniPathway"/>
</dbReference>
<sequence length="299" mass="31242">MRFLVTGSNGLVGSRVCALLERQGHEVVGLGRGPRRTGGSHTYVEVDLTREADVAAALASASPEVVIHPASMTEVDGCEKDPEAAYAANVTAAAAVARGARKAGAHLVHVSTDYVFDGDAGPYDEAALPNPRGVYAVTKHMGEQAARTFVPGCAIARTAVVYGWPAAGRPNFGAWLVGALEKGQPVKLFEDQVVSPSLADNVAAMLVELGERKLGGVWNTCGATVIDRVGFGRALCEVFGFDAKLITPTRMADLKLASPRPLRSAMKTDKAQAQLAAKPLALAESLARFHAAWKAGQGG</sequence>
<keyword evidence="6" id="KW-0560">Oxidoreductase</keyword>
<dbReference type="InterPro" id="IPR036291">
    <property type="entry name" value="NAD(P)-bd_dom_sf"/>
</dbReference>
<comment type="pathway">
    <text evidence="1 6">Carbohydrate biosynthesis; dTDP-L-rhamnose biosynthesis.</text>
</comment>
<organism evidence="8 9">
    <name type="scientific">Pyxidicoccus fallax</name>
    <dbReference type="NCBI Taxonomy" id="394095"/>
    <lineage>
        <taxon>Bacteria</taxon>
        <taxon>Pseudomonadati</taxon>
        <taxon>Myxococcota</taxon>
        <taxon>Myxococcia</taxon>
        <taxon>Myxococcales</taxon>
        <taxon>Cystobacterineae</taxon>
        <taxon>Myxococcaceae</taxon>
        <taxon>Pyxidicoccus</taxon>
    </lineage>
</organism>
<dbReference type="GO" id="GO:0008831">
    <property type="term" value="F:dTDP-4-dehydrorhamnose reductase activity"/>
    <property type="evidence" value="ECO:0007669"/>
    <property type="project" value="UniProtKB-EC"/>
</dbReference>
<dbReference type="CDD" id="cd05254">
    <property type="entry name" value="dTDP_HR_like_SDR_e"/>
    <property type="match status" value="1"/>
</dbReference>
<dbReference type="EC" id="1.1.1.133" evidence="3 6"/>
<dbReference type="UniPathway" id="UPA00124"/>
<protein>
    <recommendedName>
        <fullName evidence="4 6">dTDP-4-dehydrorhamnose reductase</fullName>
        <ecNumber evidence="3 6">1.1.1.133</ecNumber>
    </recommendedName>
</protein>
<dbReference type="AlphaFoldDB" id="A0A848LU69"/>
<comment type="function">
    <text evidence="6">Catalyzes the reduction of dTDP-6-deoxy-L-lyxo-4-hexulose to yield dTDP-L-rhamnose.</text>
</comment>